<sequence>MYFDSTGDIFYKASGVDSVRNCCHRCLNKDKTLFYEFYSRLHQKKVKYCLNCIGLGRSDSATPLMALESTARKEKCGYSLHFELTEIQKEASGRVVKAIREGENLLLHAVTGAGKTEIIFEGIRYARENGLNVAVVSPRIDVVKELHLRLGGAFKKSRIDLMFAGVKVKFDHHFTVCTVHQLYNFIGHFDCIIVDEFDAFPLAGDWNLQGAIAKAMTEAGILIIMTATPTRRMLKMTDGNVFRIARRYHGHDLTIPAVHYADIRKGIKKGRLDAKLKRLLEAIIMNDRKVLVFFPDIKMMHQVHGLMTESFDGVETVHSGDAGRYGKVERMREGGIRILLTTTILERGVTFKDLDVIVVHTEYFPSDTLIQICGRVGRKPQDPSGSIHLLTLYNTRHIQAAIRKIKAFNKGRAVL</sequence>
<evidence type="ECO:0000313" key="6">
    <source>
        <dbReference type="EMBL" id="SHM00496.1"/>
    </source>
</evidence>
<dbReference type="Pfam" id="PF04851">
    <property type="entry name" value="ResIII"/>
    <property type="match status" value="1"/>
</dbReference>
<proteinExistence type="predicted"/>
<dbReference type="SUPFAM" id="SSF52540">
    <property type="entry name" value="P-loop containing nucleoside triphosphate hydrolases"/>
    <property type="match status" value="1"/>
</dbReference>
<keyword evidence="2" id="KW-0067">ATP-binding</keyword>
<dbReference type="GO" id="GO:0006302">
    <property type="term" value="P:double-strand break repair"/>
    <property type="evidence" value="ECO:0007669"/>
    <property type="project" value="TreeGrafter"/>
</dbReference>
<evidence type="ECO:0000256" key="2">
    <source>
        <dbReference type="ARBA" id="ARBA00022840"/>
    </source>
</evidence>
<name>A0A1M7F8Z0_9BACL</name>
<dbReference type="GO" id="GO:0043138">
    <property type="term" value="F:3'-5' DNA helicase activity"/>
    <property type="evidence" value="ECO:0007669"/>
    <property type="project" value="TreeGrafter"/>
</dbReference>
<dbReference type="InterPro" id="IPR027417">
    <property type="entry name" value="P-loop_NTPase"/>
</dbReference>
<dbReference type="OrthoDB" id="2077914at2"/>
<organism evidence="6 7">
    <name type="scientific">Lacicoccus alkaliphilus DSM 16010</name>
    <dbReference type="NCBI Taxonomy" id="1123231"/>
    <lineage>
        <taxon>Bacteria</taxon>
        <taxon>Bacillati</taxon>
        <taxon>Bacillota</taxon>
        <taxon>Bacilli</taxon>
        <taxon>Bacillales</taxon>
        <taxon>Salinicoccaceae</taxon>
        <taxon>Lacicoccus</taxon>
    </lineage>
</organism>
<dbReference type="GO" id="GO:0016787">
    <property type="term" value="F:hydrolase activity"/>
    <property type="evidence" value="ECO:0007669"/>
    <property type="project" value="InterPro"/>
</dbReference>
<dbReference type="PANTHER" id="PTHR30580:SF1">
    <property type="entry name" value="COMF OPERON PROTEIN 1"/>
    <property type="match status" value="1"/>
</dbReference>
<keyword evidence="3" id="KW-0238">DNA-binding</keyword>
<accession>A0A1M7F8Z0</accession>
<dbReference type="GO" id="GO:0003677">
    <property type="term" value="F:DNA binding"/>
    <property type="evidence" value="ECO:0007669"/>
    <property type="project" value="UniProtKB-KW"/>
</dbReference>
<evidence type="ECO:0000259" key="4">
    <source>
        <dbReference type="PROSITE" id="PS51192"/>
    </source>
</evidence>
<evidence type="ECO:0000259" key="5">
    <source>
        <dbReference type="PROSITE" id="PS51194"/>
    </source>
</evidence>
<dbReference type="Gene3D" id="3.40.50.300">
    <property type="entry name" value="P-loop containing nucleotide triphosphate hydrolases"/>
    <property type="match status" value="2"/>
</dbReference>
<evidence type="ECO:0000256" key="1">
    <source>
        <dbReference type="ARBA" id="ARBA00022741"/>
    </source>
</evidence>
<dbReference type="InterPro" id="IPR001650">
    <property type="entry name" value="Helicase_C-like"/>
</dbReference>
<dbReference type="AlphaFoldDB" id="A0A1M7F8Z0"/>
<gene>
    <name evidence="6" type="ORF">SAMN02745189_01374</name>
</gene>
<reference evidence="6 7" key="1">
    <citation type="submission" date="2016-11" db="EMBL/GenBank/DDBJ databases">
        <authorList>
            <person name="Jaros S."/>
            <person name="Januszkiewicz K."/>
            <person name="Wedrychowicz H."/>
        </authorList>
    </citation>
    <scope>NUCLEOTIDE SEQUENCE [LARGE SCALE GENOMIC DNA]</scope>
    <source>
        <strain evidence="6 7">DSM 16010</strain>
    </source>
</reference>
<dbReference type="GO" id="GO:0006270">
    <property type="term" value="P:DNA replication initiation"/>
    <property type="evidence" value="ECO:0007669"/>
    <property type="project" value="TreeGrafter"/>
</dbReference>
<dbReference type="SMART" id="SM00490">
    <property type="entry name" value="HELICc"/>
    <property type="match status" value="1"/>
</dbReference>
<dbReference type="InterPro" id="IPR014001">
    <property type="entry name" value="Helicase_ATP-bd"/>
</dbReference>
<keyword evidence="7" id="KW-1185">Reference proteome</keyword>
<dbReference type="EMBL" id="FRCF01000004">
    <property type="protein sequence ID" value="SHM00496.1"/>
    <property type="molecule type" value="Genomic_DNA"/>
</dbReference>
<dbReference type="InterPro" id="IPR006935">
    <property type="entry name" value="Helicase/UvrB_N"/>
</dbReference>
<evidence type="ECO:0000313" key="7">
    <source>
        <dbReference type="Proteomes" id="UP000184206"/>
    </source>
</evidence>
<feature type="domain" description="Helicase ATP-binding" evidence="4">
    <location>
        <begin position="96"/>
        <end position="247"/>
    </location>
</feature>
<dbReference type="PROSITE" id="PS51194">
    <property type="entry name" value="HELICASE_CTER"/>
    <property type="match status" value="1"/>
</dbReference>
<dbReference type="SMART" id="SM00487">
    <property type="entry name" value="DEXDc"/>
    <property type="match status" value="1"/>
</dbReference>
<evidence type="ECO:0000256" key="3">
    <source>
        <dbReference type="ARBA" id="ARBA00023125"/>
    </source>
</evidence>
<dbReference type="RefSeq" id="WP_072709706.1">
    <property type="nucleotide sequence ID" value="NZ_FRCF01000004.1"/>
</dbReference>
<dbReference type="GO" id="GO:0005524">
    <property type="term" value="F:ATP binding"/>
    <property type="evidence" value="ECO:0007669"/>
    <property type="project" value="UniProtKB-KW"/>
</dbReference>
<dbReference type="PROSITE" id="PS51192">
    <property type="entry name" value="HELICASE_ATP_BIND_1"/>
    <property type="match status" value="1"/>
</dbReference>
<dbReference type="Pfam" id="PF00271">
    <property type="entry name" value="Helicase_C"/>
    <property type="match status" value="1"/>
</dbReference>
<feature type="domain" description="Helicase C-terminal" evidence="5">
    <location>
        <begin position="275"/>
        <end position="415"/>
    </location>
</feature>
<dbReference type="GO" id="GO:0006310">
    <property type="term" value="P:DNA recombination"/>
    <property type="evidence" value="ECO:0007669"/>
    <property type="project" value="TreeGrafter"/>
</dbReference>
<dbReference type="Proteomes" id="UP000184206">
    <property type="component" value="Unassembled WGS sequence"/>
</dbReference>
<dbReference type="STRING" id="1123231.SAMN02745189_01374"/>
<dbReference type="PANTHER" id="PTHR30580">
    <property type="entry name" value="PRIMOSOMAL PROTEIN N"/>
    <property type="match status" value="1"/>
</dbReference>
<keyword evidence="1" id="KW-0547">Nucleotide-binding</keyword>
<protein>
    <submittedName>
        <fullName evidence="6">Competence protein ComFA</fullName>
    </submittedName>
</protein>